<dbReference type="AlphaFoldDB" id="A0A9Q9ALC9"/>
<accession>A0A9Q9ALC9</accession>
<proteinExistence type="predicted"/>
<reference evidence="1" key="1">
    <citation type="submission" date="2022-06" db="EMBL/GenBank/DDBJ databases">
        <title>Complete genome sequences of two strains of the flax pathogen Septoria linicola.</title>
        <authorList>
            <person name="Lapalu N."/>
            <person name="Simon A."/>
            <person name="Demenou B."/>
            <person name="Paumier D."/>
            <person name="Guillot M.-P."/>
            <person name="Gout L."/>
            <person name="Valade R."/>
        </authorList>
    </citation>
    <scope>NUCLEOTIDE SEQUENCE</scope>
    <source>
        <strain evidence="1">SE15195</strain>
    </source>
</reference>
<organism evidence="1 2">
    <name type="scientific">Septoria linicola</name>
    <dbReference type="NCBI Taxonomy" id="215465"/>
    <lineage>
        <taxon>Eukaryota</taxon>
        <taxon>Fungi</taxon>
        <taxon>Dikarya</taxon>
        <taxon>Ascomycota</taxon>
        <taxon>Pezizomycotina</taxon>
        <taxon>Dothideomycetes</taxon>
        <taxon>Dothideomycetidae</taxon>
        <taxon>Mycosphaerellales</taxon>
        <taxon>Mycosphaerellaceae</taxon>
        <taxon>Septoria</taxon>
    </lineage>
</organism>
<sequence length="272" mass="30539">MQHAVCEAQATAIMEDCLETSTSLITDLGHLCDLFEPLSPSRLTRNQGARKLGAVDHVFAITELLEAILLQLDFSGKVFHTLDKLGEASQQPVVQLFALRRVSRMFQATIDGSRRLRGRMCLVQESQVLKLKTKWLGGGGNCFPCDNPVGTMYYAPLYWFLAHIRITRQTGKSCKGLTLNGPDLVEWRAPARSAATLHRKYASWRQIKTAGYTHAPGFKIYLLQVMASPSEVFQPGLEATLGDFYDNLVQKIAERGEYDHMTRMEGYCNKYS</sequence>
<dbReference type="EMBL" id="CP099420">
    <property type="protein sequence ID" value="USW51547.1"/>
    <property type="molecule type" value="Genomic_DNA"/>
</dbReference>
<evidence type="ECO:0000313" key="2">
    <source>
        <dbReference type="Proteomes" id="UP001056384"/>
    </source>
</evidence>
<protein>
    <submittedName>
        <fullName evidence="1">Uncharacterized protein</fullName>
    </submittedName>
</protein>
<evidence type="ECO:0000313" key="1">
    <source>
        <dbReference type="EMBL" id="USW51547.1"/>
    </source>
</evidence>
<keyword evidence="2" id="KW-1185">Reference proteome</keyword>
<name>A0A9Q9ALC9_9PEZI</name>
<dbReference type="Proteomes" id="UP001056384">
    <property type="component" value="Chromosome 3"/>
</dbReference>
<gene>
    <name evidence="1" type="ORF">Slin15195_G048660</name>
</gene>